<feature type="non-terminal residue" evidence="1">
    <location>
        <position position="1"/>
    </location>
</feature>
<evidence type="ECO:0000313" key="1">
    <source>
        <dbReference type="EMBL" id="GFH05690.1"/>
    </source>
</evidence>
<reference evidence="1 2" key="1">
    <citation type="submission" date="2020-02" db="EMBL/GenBank/DDBJ databases">
        <title>Draft genome sequence of Haematococcus lacustris strain NIES-144.</title>
        <authorList>
            <person name="Morimoto D."/>
            <person name="Nakagawa S."/>
            <person name="Yoshida T."/>
            <person name="Sawayama S."/>
        </authorList>
    </citation>
    <scope>NUCLEOTIDE SEQUENCE [LARGE SCALE GENOMIC DNA]</scope>
    <source>
        <strain evidence="1 2">NIES-144</strain>
    </source>
</reference>
<protein>
    <submittedName>
        <fullName evidence="1">Uncharacterized protein</fullName>
    </submittedName>
</protein>
<dbReference type="Proteomes" id="UP000485058">
    <property type="component" value="Unassembled WGS sequence"/>
</dbReference>
<organism evidence="1 2">
    <name type="scientific">Haematococcus lacustris</name>
    <name type="common">Green alga</name>
    <name type="synonym">Haematococcus pluvialis</name>
    <dbReference type="NCBI Taxonomy" id="44745"/>
    <lineage>
        <taxon>Eukaryota</taxon>
        <taxon>Viridiplantae</taxon>
        <taxon>Chlorophyta</taxon>
        <taxon>core chlorophytes</taxon>
        <taxon>Chlorophyceae</taxon>
        <taxon>CS clade</taxon>
        <taxon>Chlamydomonadales</taxon>
        <taxon>Haematococcaceae</taxon>
        <taxon>Haematococcus</taxon>
    </lineage>
</organism>
<keyword evidence="2" id="KW-1185">Reference proteome</keyword>
<proteinExistence type="predicted"/>
<accession>A0A699Y637</accession>
<name>A0A699Y637_HAELA</name>
<feature type="non-terminal residue" evidence="1">
    <location>
        <position position="88"/>
    </location>
</feature>
<dbReference type="EMBL" id="BLLF01000005">
    <property type="protein sequence ID" value="GFH05690.1"/>
    <property type="molecule type" value="Genomic_DNA"/>
</dbReference>
<evidence type="ECO:0000313" key="2">
    <source>
        <dbReference type="Proteomes" id="UP000485058"/>
    </source>
</evidence>
<gene>
    <name evidence="1" type="ORF">HaLaN_00190</name>
</gene>
<sequence>MLHDMAVAKPSLPTQIGIGGPSNGSLLIIATQTFADQLLFRVGSHNVSTLVLLVVKNSTMINSTDLVGLRRWKELYQMEYSSVMDGCL</sequence>
<dbReference type="AlphaFoldDB" id="A0A699Y637"/>
<comment type="caution">
    <text evidence="1">The sequence shown here is derived from an EMBL/GenBank/DDBJ whole genome shotgun (WGS) entry which is preliminary data.</text>
</comment>